<reference evidence="1" key="1">
    <citation type="submission" date="2022-05" db="EMBL/GenBank/DDBJ databases">
        <title>Chromosome-level genome of Chaenocephalus aceratus.</title>
        <authorList>
            <person name="Park H."/>
        </authorList>
    </citation>
    <scope>NUCLEOTIDE SEQUENCE</scope>
    <source>
        <strain evidence="1">KU_202001</strain>
    </source>
</reference>
<sequence length="69" mass="7447">MRHGVESGSIVALNHALNLYHCSGILVGYGPSSLQALRLGTSSYCKQVCCETGFCEAEFPKPDSKIRES</sequence>
<evidence type="ECO:0000313" key="2">
    <source>
        <dbReference type="Proteomes" id="UP001057452"/>
    </source>
</evidence>
<keyword evidence="2" id="KW-1185">Reference proteome</keyword>
<dbReference type="EMBL" id="CM043798">
    <property type="protein sequence ID" value="KAI4813597.1"/>
    <property type="molecule type" value="Genomic_DNA"/>
</dbReference>
<name>A0ACB9WKB9_CHAAC</name>
<organism evidence="1 2">
    <name type="scientific">Chaenocephalus aceratus</name>
    <name type="common">Blackfin icefish</name>
    <name type="synonym">Chaenichthys aceratus</name>
    <dbReference type="NCBI Taxonomy" id="36190"/>
    <lineage>
        <taxon>Eukaryota</taxon>
        <taxon>Metazoa</taxon>
        <taxon>Chordata</taxon>
        <taxon>Craniata</taxon>
        <taxon>Vertebrata</taxon>
        <taxon>Euteleostomi</taxon>
        <taxon>Actinopterygii</taxon>
        <taxon>Neopterygii</taxon>
        <taxon>Teleostei</taxon>
        <taxon>Neoteleostei</taxon>
        <taxon>Acanthomorphata</taxon>
        <taxon>Eupercaria</taxon>
        <taxon>Perciformes</taxon>
        <taxon>Notothenioidei</taxon>
        <taxon>Channichthyidae</taxon>
        <taxon>Chaenocephalus</taxon>
    </lineage>
</organism>
<protein>
    <submittedName>
        <fullName evidence="1">Uncharacterized protein</fullName>
    </submittedName>
</protein>
<gene>
    <name evidence="1" type="ORF">KUCAC02_002832</name>
</gene>
<dbReference type="Proteomes" id="UP001057452">
    <property type="component" value="Chromosome 14"/>
</dbReference>
<evidence type="ECO:0000313" key="1">
    <source>
        <dbReference type="EMBL" id="KAI4813597.1"/>
    </source>
</evidence>
<proteinExistence type="predicted"/>
<comment type="caution">
    <text evidence="1">The sequence shown here is derived from an EMBL/GenBank/DDBJ whole genome shotgun (WGS) entry which is preliminary data.</text>
</comment>
<accession>A0ACB9WKB9</accession>